<dbReference type="InterPro" id="IPR011611">
    <property type="entry name" value="PfkB_dom"/>
</dbReference>
<gene>
    <name evidence="4" type="ORF">HKBW3S03_00133</name>
    <name evidence="5" type="ORF">HKBW3S34_00814</name>
</gene>
<dbReference type="PROSITE" id="PS00584">
    <property type="entry name" value="PFKB_KINASES_2"/>
    <property type="match status" value="1"/>
</dbReference>
<accession>A0A6V8QBH5</accession>
<dbReference type="RefSeq" id="WP_176236707.1">
    <property type="nucleotide sequence ID" value="NZ_BLRU01000005.1"/>
</dbReference>
<comment type="caution">
    <text evidence="4">The sequence shown here is derived from an EMBL/GenBank/DDBJ whole genome shotgun (WGS) entry which is preliminary data.</text>
</comment>
<name>A0A6V8QBH5_9ACTN</name>
<dbReference type="GO" id="GO:0016301">
    <property type="term" value="F:kinase activity"/>
    <property type="evidence" value="ECO:0007669"/>
    <property type="project" value="UniProtKB-KW"/>
</dbReference>
<dbReference type="AlphaFoldDB" id="A0A6V8QBH5"/>
<evidence type="ECO:0000313" key="5">
    <source>
        <dbReference type="EMBL" id="GFP29894.1"/>
    </source>
</evidence>
<dbReference type="PANTHER" id="PTHR42774">
    <property type="entry name" value="PHOSPHOTRANSFERASE SYSTEM TRANSPORT PROTEIN"/>
    <property type="match status" value="1"/>
</dbReference>
<feature type="domain" description="Carbohydrate kinase PfkB" evidence="3">
    <location>
        <begin position="6"/>
        <end position="168"/>
    </location>
</feature>
<organism evidence="4 6">
    <name type="scientific">Candidatus Hakubella thermalkaliphila</name>
    <dbReference type="NCBI Taxonomy" id="2754717"/>
    <lineage>
        <taxon>Bacteria</taxon>
        <taxon>Bacillati</taxon>
        <taxon>Actinomycetota</taxon>
        <taxon>Actinomycetota incertae sedis</taxon>
        <taxon>Candidatus Hakubellales</taxon>
        <taxon>Candidatus Hakubellaceae</taxon>
        <taxon>Candidatus Hakubella</taxon>
    </lineage>
</organism>
<dbReference type="Pfam" id="PF00294">
    <property type="entry name" value="PfkB"/>
    <property type="match status" value="1"/>
</dbReference>
<dbReference type="Gene3D" id="3.40.1190.20">
    <property type="match status" value="1"/>
</dbReference>
<keyword evidence="7" id="KW-1185">Reference proteome</keyword>
<keyword evidence="2 4" id="KW-0418">Kinase</keyword>
<protein>
    <submittedName>
        <fullName evidence="4">Ribokinase</fullName>
    </submittedName>
</protein>
<keyword evidence="1" id="KW-0808">Transferase</keyword>
<evidence type="ECO:0000259" key="3">
    <source>
        <dbReference type="Pfam" id="PF00294"/>
    </source>
</evidence>
<proteinExistence type="predicted"/>
<evidence type="ECO:0000313" key="4">
    <source>
        <dbReference type="EMBL" id="GFP18628.1"/>
    </source>
</evidence>
<dbReference type="Proteomes" id="UP000574717">
    <property type="component" value="Unassembled WGS sequence"/>
</dbReference>
<reference evidence="6 7" key="1">
    <citation type="journal article" date="2020" name="Front. Microbiol.">
        <title>Single-cell genomics of novel Actinobacteria with the Wood-Ljungdahl pathway discovered in a serpentinizing system.</title>
        <authorList>
            <person name="Merino N."/>
            <person name="Kawai M."/>
            <person name="Boyd E.S."/>
            <person name="Colman D.R."/>
            <person name="McGlynn S.E."/>
            <person name="Nealson K.H."/>
            <person name="Kurokawa K."/>
            <person name="Hongoh Y."/>
        </authorList>
    </citation>
    <scope>NUCLEOTIDE SEQUENCE [LARGE SCALE GENOMIC DNA]</scope>
    <source>
        <strain evidence="4 6">S03</strain>
        <strain evidence="5 7">S34</strain>
    </source>
</reference>
<dbReference type="InterPro" id="IPR029056">
    <property type="entry name" value="Ribokinase-like"/>
</dbReference>
<sequence>MGEKEKKLLSSASYLHLDSYVTQVGIKAAQVARENSVQVSLDVGTLRPGVEDLLPFVDILITSELFARQFIGKDDPERAAEKMLALGPRIVGVTLGDRGCFFLTQQGAFWRPAYRVEVVDTTGAGDVFHGAFLHGLLRGWDLERVADFANAVAALKCTRLGGRGGIPTFSETMAFLRMKGEKRLWGDQPELE</sequence>
<dbReference type="EMBL" id="BLRU01000005">
    <property type="protein sequence ID" value="GFP18628.1"/>
    <property type="molecule type" value="Genomic_DNA"/>
</dbReference>
<dbReference type="InterPro" id="IPR002173">
    <property type="entry name" value="Carboh/pur_kinase_PfkB_CS"/>
</dbReference>
<evidence type="ECO:0000256" key="1">
    <source>
        <dbReference type="ARBA" id="ARBA00022679"/>
    </source>
</evidence>
<evidence type="ECO:0000256" key="2">
    <source>
        <dbReference type="ARBA" id="ARBA00022777"/>
    </source>
</evidence>
<dbReference type="InterPro" id="IPR052562">
    <property type="entry name" value="Ketohexokinase-related"/>
</dbReference>
<evidence type="ECO:0000313" key="6">
    <source>
        <dbReference type="Proteomes" id="UP000574717"/>
    </source>
</evidence>
<dbReference type="PANTHER" id="PTHR42774:SF3">
    <property type="entry name" value="KETOHEXOKINASE"/>
    <property type="match status" value="1"/>
</dbReference>
<dbReference type="Proteomes" id="UP000588083">
    <property type="component" value="Unassembled WGS sequence"/>
</dbReference>
<evidence type="ECO:0000313" key="7">
    <source>
        <dbReference type="Proteomes" id="UP000588083"/>
    </source>
</evidence>
<dbReference type="SUPFAM" id="SSF53613">
    <property type="entry name" value="Ribokinase-like"/>
    <property type="match status" value="1"/>
</dbReference>
<dbReference type="EMBL" id="BLRZ01000029">
    <property type="protein sequence ID" value="GFP29894.1"/>
    <property type="molecule type" value="Genomic_DNA"/>
</dbReference>